<dbReference type="EMBL" id="GGEC01048560">
    <property type="protein sequence ID" value="MBX29044.1"/>
    <property type="molecule type" value="Transcribed_RNA"/>
</dbReference>
<evidence type="ECO:0000313" key="1">
    <source>
        <dbReference type="EMBL" id="MBX29044.1"/>
    </source>
</evidence>
<name>A0A2P2MFU3_RHIMU</name>
<dbReference type="AlphaFoldDB" id="A0A2P2MFU3"/>
<proteinExistence type="predicted"/>
<protein>
    <submittedName>
        <fullName evidence="1">Uncharacterized protein</fullName>
    </submittedName>
</protein>
<sequence length="23" mass="2820">MKSHLNFLLSGNFVFFFKKNQSW</sequence>
<organism evidence="1">
    <name type="scientific">Rhizophora mucronata</name>
    <name type="common">Asiatic mangrove</name>
    <dbReference type="NCBI Taxonomy" id="61149"/>
    <lineage>
        <taxon>Eukaryota</taxon>
        <taxon>Viridiplantae</taxon>
        <taxon>Streptophyta</taxon>
        <taxon>Embryophyta</taxon>
        <taxon>Tracheophyta</taxon>
        <taxon>Spermatophyta</taxon>
        <taxon>Magnoliopsida</taxon>
        <taxon>eudicotyledons</taxon>
        <taxon>Gunneridae</taxon>
        <taxon>Pentapetalae</taxon>
        <taxon>rosids</taxon>
        <taxon>fabids</taxon>
        <taxon>Malpighiales</taxon>
        <taxon>Rhizophoraceae</taxon>
        <taxon>Rhizophora</taxon>
    </lineage>
</organism>
<reference evidence="1" key="1">
    <citation type="submission" date="2018-02" db="EMBL/GenBank/DDBJ databases">
        <title>Rhizophora mucronata_Transcriptome.</title>
        <authorList>
            <person name="Meera S.P."/>
            <person name="Sreeshan A."/>
            <person name="Augustine A."/>
        </authorList>
    </citation>
    <scope>NUCLEOTIDE SEQUENCE</scope>
    <source>
        <tissue evidence="1">Leaf</tissue>
    </source>
</reference>
<accession>A0A2P2MFU3</accession>